<feature type="domain" description="Peptidase S26" evidence="5">
    <location>
        <begin position="326"/>
        <end position="365"/>
    </location>
</feature>
<dbReference type="InterPro" id="IPR036286">
    <property type="entry name" value="LexA/Signal_pep-like_sf"/>
</dbReference>
<dbReference type="FunFam" id="2.10.109.10:FF:000015">
    <property type="entry name" value="Mitochondrial inner membrane protease subunit 1"/>
    <property type="match status" value="1"/>
</dbReference>
<dbReference type="InterPro" id="IPR019533">
    <property type="entry name" value="Peptidase_S26"/>
</dbReference>
<comment type="caution">
    <text evidence="6">The sequence shown here is derived from an EMBL/GenBank/DDBJ whole genome shotgun (WGS) entry which is preliminary data.</text>
</comment>
<keyword evidence="7" id="KW-1185">Reference proteome</keyword>
<dbReference type="PANTHER" id="PTHR31360:SF0">
    <property type="entry name" value="OIL BODY-ASSOCIATED PROTEIN 1B"/>
    <property type="match status" value="1"/>
</dbReference>
<dbReference type="GO" id="GO:0006465">
    <property type="term" value="P:signal peptide processing"/>
    <property type="evidence" value="ECO:0007669"/>
    <property type="project" value="InterPro"/>
</dbReference>
<feature type="region of interest" description="Disordered" evidence="4">
    <location>
        <begin position="1"/>
        <end position="22"/>
    </location>
</feature>
<evidence type="ECO:0000256" key="3">
    <source>
        <dbReference type="PIRSR" id="PIRSR600223-1"/>
    </source>
</evidence>
<dbReference type="PROSITE" id="PS00760">
    <property type="entry name" value="SPASE_I_2"/>
    <property type="match status" value="1"/>
</dbReference>
<dbReference type="GO" id="GO:0016020">
    <property type="term" value="C:membrane"/>
    <property type="evidence" value="ECO:0007669"/>
    <property type="project" value="InterPro"/>
</dbReference>
<dbReference type="GeneID" id="81623794"/>
<dbReference type="SUPFAM" id="SSF51306">
    <property type="entry name" value="LexA/Signal peptidase"/>
    <property type="match status" value="1"/>
</dbReference>
<reference evidence="6" key="2">
    <citation type="journal article" date="2023" name="IMA Fungus">
        <title>Comparative genomic study of the Penicillium genus elucidates a diverse pangenome and 15 lateral gene transfer events.</title>
        <authorList>
            <person name="Petersen C."/>
            <person name="Sorensen T."/>
            <person name="Nielsen M.R."/>
            <person name="Sondergaard T.E."/>
            <person name="Sorensen J.L."/>
            <person name="Fitzpatrick D.A."/>
            <person name="Frisvad J.C."/>
            <person name="Nielsen K.L."/>
        </authorList>
    </citation>
    <scope>NUCLEOTIDE SEQUENCE</scope>
    <source>
        <strain evidence="6">IBT 30728</strain>
    </source>
</reference>
<dbReference type="EMBL" id="JAPWDQ010000004">
    <property type="protein sequence ID" value="KAJ5489053.1"/>
    <property type="molecule type" value="Genomic_DNA"/>
</dbReference>
<dbReference type="Proteomes" id="UP001148312">
    <property type="component" value="Unassembled WGS sequence"/>
</dbReference>
<accession>A0A9W9XDV4</accession>
<dbReference type="InterPro" id="IPR010686">
    <property type="entry name" value="OBAP-like"/>
</dbReference>
<reference evidence="6" key="1">
    <citation type="submission" date="2022-12" db="EMBL/GenBank/DDBJ databases">
        <authorList>
            <person name="Petersen C."/>
        </authorList>
    </citation>
    <scope>NUCLEOTIDE SEQUENCE</scope>
    <source>
        <strain evidence="6">IBT 30728</strain>
    </source>
</reference>
<keyword evidence="2" id="KW-0378">Hydrolase</keyword>
<gene>
    <name evidence="6" type="ORF">N7539_003943</name>
</gene>
<feature type="compositionally biased region" description="Low complexity" evidence="4">
    <location>
        <begin position="1"/>
        <end position="13"/>
    </location>
</feature>
<dbReference type="InterPro" id="IPR019758">
    <property type="entry name" value="Pept_S26A_signal_pept_1_CS"/>
</dbReference>
<dbReference type="InterPro" id="IPR000223">
    <property type="entry name" value="Pept_S26A_signal_pept_1"/>
</dbReference>
<protein>
    <recommendedName>
        <fullName evidence="5">Peptidase S26 domain-containing protein</fullName>
    </recommendedName>
</protein>
<name>A0A9W9XDV4_9EURO</name>
<evidence type="ECO:0000313" key="7">
    <source>
        <dbReference type="Proteomes" id="UP001148312"/>
    </source>
</evidence>
<feature type="active site" evidence="3">
    <location>
        <position position="298"/>
    </location>
</feature>
<comment type="similarity">
    <text evidence="1">Belongs to the OBAP family.</text>
</comment>
<feature type="active site" evidence="3">
    <location>
        <position position="254"/>
    </location>
</feature>
<dbReference type="GO" id="GO:0004252">
    <property type="term" value="F:serine-type endopeptidase activity"/>
    <property type="evidence" value="ECO:0007669"/>
    <property type="project" value="InterPro"/>
</dbReference>
<proteinExistence type="inferred from homology"/>
<dbReference type="AlphaFoldDB" id="A0A9W9XDV4"/>
<dbReference type="Pfam" id="PF06884">
    <property type="entry name" value="DUF1264"/>
    <property type="match status" value="1"/>
</dbReference>
<dbReference type="PRINTS" id="PR00727">
    <property type="entry name" value="LEADERPTASE"/>
</dbReference>
<dbReference type="CDD" id="cd06530">
    <property type="entry name" value="S26_SPase_I"/>
    <property type="match status" value="1"/>
</dbReference>
<evidence type="ECO:0000313" key="6">
    <source>
        <dbReference type="EMBL" id="KAJ5489053.1"/>
    </source>
</evidence>
<dbReference type="Gene3D" id="2.10.109.10">
    <property type="entry name" value="Umud Fragment, subunit A"/>
    <property type="match status" value="1"/>
</dbReference>
<evidence type="ECO:0000256" key="4">
    <source>
        <dbReference type="SAM" id="MobiDB-lite"/>
    </source>
</evidence>
<sequence>MSSTTKDMSTDSTGLPGEPRTLKSRVLEGGTSMTQDFTPVKQICAHLHAFHVYADDPTRCVEANHYCTHLNEDIRQCLIYDSADSKARLIGVEYMVSPRIFKTLPAEERKLWHTHEFEVKSGLLIMPTPNGVPNAVWDVAETAEMEDIAPIYGKTYHMWQVDRGDPVPMGPPQLMGSFTYGVDYREKARKREGIPPLRSILVHNLSRQMERLLRSVLQNPRAAAMTVFNGAGLFCACAWTWENVVTIQKSEGPSMYPTFNIRGDWLMISRRHAYGKDIQVGDIVRYHHPLILGAQVAKRVVGMPGDFVCLDPPYSFGAGTRPDMIRVPEGHVFVAGDNLPWSRDSRTYGSVPMGLINGKVVARVWPPSQMEWVRNPLQPVEQDIS</sequence>
<feature type="domain" description="Peptidase S26" evidence="5">
    <location>
        <begin position="239"/>
        <end position="310"/>
    </location>
</feature>
<dbReference type="PANTHER" id="PTHR31360">
    <property type="match status" value="1"/>
</dbReference>
<organism evidence="6 7">
    <name type="scientific">Penicillium diatomitis</name>
    <dbReference type="NCBI Taxonomy" id="2819901"/>
    <lineage>
        <taxon>Eukaryota</taxon>
        <taxon>Fungi</taxon>
        <taxon>Dikarya</taxon>
        <taxon>Ascomycota</taxon>
        <taxon>Pezizomycotina</taxon>
        <taxon>Eurotiomycetes</taxon>
        <taxon>Eurotiomycetidae</taxon>
        <taxon>Eurotiales</taxon>
        <taxon>Aspergillaceae</taxon>
        <taxon>Penicillium</taxon>
    </lineage>
</organism>
<evidence type="ECO:0000259" key="5">
    <source>
        <dbReference type="Pfam" id="PF10502"/>
    </source>
</evidence>
<evidence type="ECO:0000256" key="1">
    <source>
        <dbReference type="ARBA" id="ARBA00009740"/>
    </source>
</evidence>
<dbReference type="Pfam" id="PF10502">
    <property type="entry name" value="Peptidase_S26"/>
    <property type="match status" value="2"/>
</dbReference>
<dbReference type="PROSITE" id="PS00761">
    <property type="entry name" value="SPASE_I_3"/>
    <property type="match status" value="1"/>
</dbReference>
<dbReference type="RefSeq" id="XP_056791086.1">
    <property type="nucleotide sequence ID" value="XM_056933545.1"/>
</dbReference>
<evidence type="ECO:0000256" key="2">
    <source>
        <dbReference type="ARBA" id="ARBA00022801"/>
    </source>
</evidence>
<dbReference type="InterPro" id="IPR019757">
    <property type="entry name" value="Pept_S26A_signal_pept_1_Lys-AS"/>
</dbReference>